<dbReference type="AlphaFoldDB" id="A0A5J4UKS2"/>
<dbReference type="InterPro" id="IPR016024">
    <property type="entry name" value="ARM-type_fold"/>
</dbReference>
<protein>
    <submittedName>
        <fullName evidence="1">Uncharacterized protein</fullName>
    </submittedName>
</protein>
<dbReference type="SUPFAM" id="SSF48371">
    <property type="entry name" value="ARM repeat"/>
    <property type="match status" value="1"/>
</dbReference>
<evidence type="ECO:0000313" key="2">
    <source>
        <dbReference type="Proteomes" id="UP000324800"/>
    </source>
</evidence>
<dbReference type="EMBL" id="SNRW01015043">
    <property type="protein sequence ID" value="KAA6370804.1"/>
    <property type="molecule type" value="Genomic_DNA"/>
</dbReference>
<dbReference type="Gene3D" id="1.25.10.10">
    <property type="entry name" value="Leucine-rich Repeat Variant"/>
    <property type="match status" value="1"/>
</dbReference>
<evidence type="ECO:0000313" key="1">
    <source>
        <dbReference type="EMBL" id="KAA6370804.1"/>
    </source>
</evidence>
<feature type="non-terminal residue" evidence="1">
    <location>
        <position position="1"/>
    </location>
</feature>
<reference evidence="1 2" key="1">
    <citation type="submission" date="2019-03" db="EMBL/GenBank/DDBJ databases">
        <title>Single cell metagenomics reveals metabolic interactions within the superorganism composed of flagellate Streblomastix strix and complex community of Bacteroidetes bacteria on its surface.</title>
        <authorList>
            <person name="Treitli S.C."/>
            <person name="Kolisko M."/>
            <person name="Husnik F."/>
            <person name="Keeling P."/>
            <person name="Hampl V."/>
        </authorList>
    </citation>
    <scope>NUCLEOTIDE SEQUENCE [LARGE SCALE GENOMIC DNA]</scope>
    <source>
        <strain evidence="1">ST1C</strain>
    </source>
</reference>
<sequence length="350" mass="40358">ANNFLQNISGILVDEKKKEQQFIEALTLLIKLFKYGTPETKELIKSQITVPRIESFTLHYDNDISTKALALLKEIEEEKMSDEDKKELKKCEHDMKQIYNDVILKVTEECKKMIAEKQTLKMIKQVMHNAQISKITWAGQYIVYLACYATNTLIDKEAVLSHELEKSGIVDELIYFFNKLPTKEIRSFHIIHLFKFVEACSISERRRLVQIGILNPLNQLLENENEITLKYLSQIALRIISAVGDNSEDGKPNPLREQMNQDGIQGQLLQIFHYQNYKDKEINSIAAITLGFLYKAVLLPSESGSKIIDHLKQKILHYNQFIVESSLDALAQLAECECILHKINNIFINN</sequence>
<name>A0A5J4UKS2_9EUKA</name>
<proteinExistence type="predicted"/>
<dbReference type="Proteomes" id="UP000324800">
    <property type="component" value="Unassembled WGS sequence"/>
</dbReference>
<comment type="caution">
    <text evidence="1">The sequence shown here is derived from an EMBL/GenBank/DDBJ whole genome shotgun (WGS) entry which is preliminary data.</text>
</comment>
<dbReference type="InterPro" id="IPR011989">
    <property type="entry name" value="ARM-like"/>
</dbReference>
<organism evidence="1 2">
    <name type="scientific">Streblomastix strix</name>
    <dbReference type="NCBI Taxonomy" id="222440"/>
    <lineage>
        <taxon>Eukaryota</taxon>
        <taxon>Metamonada</taxon>
        <taxon>Preaxostyla</taxon>
        <taxon>Oxymonadida</taxon>
        <taxon>Streblomastigidae</taxon>
        <taxon>Streblomastix</taxon>
    </lineage>
</organism>
<gene>
    <name evidence="1" type="ORF">EZS28_033670</name>
</gene>
<accession>A0A5J4UKS2</accession>